<keyword evidence="4" id="KW-0378">Hydrolase</keyword>
<sequence length="192" mass="21801">MNSLFLIFVYAIALLYQSASLGGTEEKYLQYNCGQRPKVKEISARIINGTEALPNHWPWMVAIYNSNDNLVCGGSLINEEYVVTATHCFRNQDAHEFSVRLGTTLKTNVSQCDTPQDFNKREKTTRNAEISPKLDKEYNEDTETQVICVEVESVCAPIQDNCCLFMKDIAVVKLKTKVNYTDYIQPICLPKN</sequence>
<dbReference type="PRINTS" id="PR00722">
    <property type="entry name" value="CHYMOTRYPSIN"/>
</dbReference>
<dbReference type="Pfam" id="PF00089">
    <property type="entry name" value="Trypsin"/>
    <property type="match status" value="1"/>
</dbReference>
<dbReference type="GO" id="GO:0004252">
    <property type="term" value="F:serine-type endopeptidase activity"/>
    <property type="evidence" value="ECO:0007669"/>
    <property type="project" value="InterPro"/>
</dbReference>
<dbReference type="PANTHER" id="PTHR24252:SF7">
    <property type="entry name" value="HYALIN"/>
    <property type="match status" value="1"/>
</dbReference>
<dbReference type="AlphaFoldDB" id="V5H9C2"/>
<feature type="signal peptide" evidence="2">
    <location>
        <begin position="1"/>
        <end position="22"/>
    </location>
</feature>
<dbReference type="EMBL" id="GANP01013211">
    <property type="protein sequence ID" value="JAB71257.1"/>
    <property type="molecule type" value="mRNA"/>
</dbReference>
<organism evidence="4">
    <name type="scientific">Ixodes ricinus</name>
    <name type="common">Common tick</name>
    <name type="synonym">Acarus ricinus</name>
    <dbReference type="NCBI Taxonomy" id="34613"/>
    <lineage>
        <taxon>Eukaryota</taxon>
        <taxon>Metazoa</taxon>
        <taxon>Ecdysozoa</taxon>
        <taxon>Arthropoda</taxon>
        <taxon>Chelicerata</taxon>
        <taxon>Arachnida</taxon>
        <taxon>Acari</taxon>
        <taxon>Parasitiformes</taxon>
        <taxon>Ixodida</taxon>
        <taxon>Ixodoidea</taxon>
        <taxon>Ixodidae</taxon>
        <taxon>Ixodinae</taxon>
        <taxon>Ixodes</taxon>
    </lineage>
</organism>
<keyword evidence="2" id="KW-0732">Signal</keyword>
<evidence type="ECO:0000259" key="3">
    <source>
        <dbReference type="PROSITE" id="PS50240"/>
    </source>
</evidence>
<dbReference type="SUPFAM" id="SSF50494">
    <property type="entry name" value="Trypsin-like serine proteases"/>
    <property type="match status" value="1"/>
</dbReference>
<name>V5H9C2_IXORI</name>
<keyword evidence="4" id="KW-0645">Protease</keyword>
<protein>
    <submittedName>
        <fullName evidence="4">Putative trypsin-like serine protease</fullName>
    </submittedName>
</protein>
<dbReference type="PANTHER" id="PTHR24252">
    <property type="entry name" value="ACROSIN-RELATED"/>
    <property type="match status" value="1"/>
</dbReference>
<dbReference type="InterPro" id="IPR018114">
    <property type="entry name" value="TRYPSIN_HIS"/>
</dbReference>
<keyword evidence="1" id="KW-1015">Disulfide bond</keyword>
<dbReference type="PROSITE" id="PS50240">
    <property type="entry name" value="TRYPSIN_DOM"/>
    <property type="match status" value="1"/>
</dbReference>
<dbReference type="Gene3D" id="2.40.10.10">
    <property type="entry name" value="Trypsin-like serine proteases"/>
    <property type="match status" value="1"/>
</dbReference>
<dbReference type="InterPro" id="IPR001314">
    <property type="entry name" value="Peptidase_S1A"/>
</dbReference>
<evidence type="ECO:0000256" key="2">
    <source>
        <dbReference type="SAM" id="SignalP"/>
    </source>
</evidence>
<dbReference type="InterPro" id="IPR009003">
    <property type="entry name" value="Peptidase_S1_PA"/>
</dbReference>
<evidence type="ECO:0000256" key="1">
    <source>
        <dbReference type="ARBA" id="ARBA00023157"/>
    </source>
</evidence>
<feature type="domain" description="Peptidase S1" evidence="3">
    <location>
        <begin position="46"/>
        <end position="192"/>
    </location>
</feature>
<proteinExistence type="evidence at transcript level"/>
<dbReference type="InterPro" id="IPR043504">
    <property type="entry name" value="Peptidase_S1_PA_chymotrypsin"/>
</dbReference>
<dbReference type="GO" id="GO:0006508">
    <property type="term" value="P:proteolysis"/>
    <property type="evidence" value="ECO:0007669"/>
    <property type="project" value="UniProtKB-KW"/>
</dbReference>
<dbReference type="InterPro" id="IPR001254">
    <property type="entry name" value="Trypsin_dom"/>
</dbReference>
<feature type="chain" id="PRO_5004735093" evidence="2">
    <location>
        <begin position="23"/>
        <end position="192"/>
    </location>
</feature>
<accession>V5H9C2</accession>
<dbReference type="PROSITE" id="PS00134">
    <property type="entry name" value="TRYPSIN_HIS"/>
    <property type="match status" value="1"/>
</dbReference>
<dbReference type="SMART" id="SM00020">
    <property type="entry name" value="Tryp_SPc"/>
    <property type="match status" value="1"/>
</dbReference>
<reference evidence="4" key="1">
    <citation type="journal article" date="2015" name="Sci. Rep.">
        <title>Tissue- and time-dependent transcription in Ixodes ricinus salivary glands and midguts when blood feeding on the vertebrate host.</title>
        <authorList>
            <person name="Kotsyfakis M."/>
            <person name="Schwarz A."/>
            <person name="Erhart J."/>
            <person name="Ribeiro J.M."/>
        </authorList>
    </citation>
    <scope>NUCLEOTIDE SEQUENCE</scope>
    <source>
        <tissue evidence="4">Salivary gland and midgut</tissue>
    </source>
</reference>
<evidence type="ECO:0000313" key="4">
    <source>
        <dbReference type="EMBL" id="JAB71257.1"/>
    </source>
</evidence>